<dbReference type="FunFam" id="1.10.10.10:FF:000087">
    <property type="entry name" value="Transcriptional adapter 2"/>
    <property type="match status" value="1"/>
</dbReference>
<gene>
    <name evidence="3" type="ORF">LTR09_004197</name>
</gene>
<feature type="region of interest" description="Disordered" evidence="1">
    <location>
        <begin position="1"/>
        <end position="21"/>
    </location>
</feature>
<evidence type="ECO:0000313" key="4">
    <source>
        <dbReference type="Proteomes" id="UP001271007"/>
    </source>
</evidence>
<evidence type="ECO:0000313" key="3">
    <source>
        <dbReference type="EMBL" id="KAK3055037.1"/>
    </source>
</evidence>
<dbReference type="InterPro" id="IPR007526">
    <property type="entry name" value="SWIRM"/>
</dbReference>
<sequence>MEDENVPQLKMLPRRLSDETPCMFEGATSGQVISDEKKKHMQRTPAATSYLITPPEEIHDSFTSQDGGGKFPERVQWNNQLPPLRAHTPPISPKSGKLPSLATATGFSSHDPTLFPDNQARRTASPEPLFPHISSPAKLPVLPKPTLHEPLEVPPNSLAARYGLSTKNDIVQFWRANIAEARMMNRNSRRNLPHPGDTLTRRDRFDEEQVHKLTRPAGVSKSRAQPKVANKHKAAVAASPIESPVAALPSRTRTRTPRARHSIDSSFPSAQQPAKHKRAPPTKKVALDNVSWRELPDYTPPTSTLDAPDAKPLSVVWAKGQPFDSENDPDRSELHPQEIVIATQLRLHAEQYLVHKRKIFQGKLLALQEEKNFTKTKAQTATTIDVNKASQLWVAFDRVGWFDRKWFEQYL</sequence>
<feature type="compositionally biased region" description="Basic and acidic residues" evidence="1">
    <location>
        <begin position="199"/>
        <end position="211"/>
    </location>
</feature>
<feature type="region of interest" description="Disordered" evidence="1">
    <location>
        <begin position="188"/>
        <end position="288"/>
    </location>
</feature>
<dbReference type="GO" id="GO:0010468">
    <property type="term" value="P:regulation of gene expression"/>
    <property type="evidence" value="ECO:0007669"/>
    <property type="project" value="UniProtKB-ARBA"/>
</dbReference>
<feature type="region of interest" description="Disordered" evidence="1">
    <location>
        <begin position="55"/>
        <end position="102"/>
    </location>
</feature>
<proteinExistence type="predicted"/>
<dbReference type="EMBL" id="JAWDJX010000010">
    <property type="protein sequence ID" value="KAK3055037.1"/>
    <property type="molecule type" value="Genomic_DNA"/>
</dbReference>
<dbReference type="PROSITE" id="PS50934">
    <property type="entry name" value="SWIRM"/>
    <property type="match status" value="1"/>
</dbReference>
<dbReference type="InterPro" id="IPR036388">
    <property type="entry name" value="WH-like_DNA-bd_sf"/>
</dbReference>
<accession>A0AAJ0GDZ2</accession>
<dbReference type="InterPro" id="IPR009057">
    <property type="entry name" value="Homeodomain-like_sf"/>
</dbReference>
<name>A0AAJ0GDZ2_9PEZI</name>
<organism evidence="3 4">
    <name type="scientific">Extremus antarcticus</name>
    <dbReference type="NCBI Taxonomy" id="702011"/>
    <lineage>
        <taxon>Eukaryota</taxon>
        <taxon>Fungi</taxon>
        <taxon>Dikarya</taxon>
        <taxon>Ascomycota</taxon>
        <taxon>Pezizomycotina</taxon>
        <taxon>Dothideomycetes</taxon>
        <taxon>Dothideomycetidae</taxon>
        <taxon>Mycosphaerellales</taxon>
        <taxon>Extremaceae</taxon>
        <taxon>Extremus</taxon>
    </lineage>
</organism>
<feature type="domain" description="SWIRM" evidence="2">
    <location>
        <begin position="314"/>
        <end position="411"/>
    </location>
</feature>
<protein>
    <recommendedName>
        <fullName evidence="2">SWIRM domain-containing protein</fullName>
    </recommendedName>
</protein>
<dbReference type="Pfam" id="PF04433">
    <property type="entry name" value="SWIRM"/>
    <property type="match status" value="1"/>
</dbReference>
<evidence type="ECO:0000259" key="2">
    <source>
        <dbReference type="PROSITE" id="PS50934"/>
    </source>
</evidence>
<keyword evidence="4" id="KW-1185">Reference proteome</keyword>
<dbReference type="AlphaFoldDB" id="A0AAJ0GDZ2"/>
<reference evidence="3" key="1">
    <citation type="submission" date="2023-04" db="EMBL/GenBank/DDBJ databases">
        <title>Black Yeasts Isolated from many extreme environments.</title>
        <authorList>
            <person name="Coleine C."/>
            <person name="Stajich J.E."/>
            <person name="Selbmann L."/>
        </authorList>
    </citation>
    <scope>NUCLEOTIDE SEQUENCE</scope>
    <source>
        <strain evidence="3">CCFEE 5312</strain>
    </source>
</reference>
<comment type="caution">
    <text evidence="3">The sequence shown here is derived from an EMBL/GenBank/DDBJ whole genome shotgun (WGS) entry which is preliminary data.</text>
</comment>
<dbReference type="SUPFAM" id="SSF46689">
    <property type="entry name" value="Homeodomain-like"/>
    <property type="match status" value="1"/>
</dbReference>
<dbReference type="Gene3D" id="1.10.10.10">
    <property type="entry name" value="Winged helix-like DNA-binding domain superfamily/Winged helix DNA-binding domain"/>
    <property type="match status" value="1"/>
</dbReference>
<dbReference type="Proteomes" id="UP001271007">
    <property type="component" value="Unassembled WGS sequence"/>
</dbReference>
<evidence type="ECO:0000256" key="1">
    <source>
        <dbReference type="SAM" id="MobiDB-lite"/>
    </source>
</evidence>